<dbReference type="PANTHER" id="PTHR33096">
    <property type="entry name" value="CXC2 DOMAIN-CONTAINING PROTEIN"/>
    <property type="match status" value="1"/>
</dbReference>
<dbReference type="CDD" id="cd19757">
    <property type="entry name" value="Bbox1"/>
    <property type="match status" value="1"/>
</dbReference>
<proteinExistence type="predicted"/>
<organism evidence="3 4">
    <name type="scientific">Favolaschia claudopus</name>
    <dbReference type="NCBI Taxonomy" id="2862362"/>
    <lineage>
        <taxon>Eukaryota</taxon>
        <taxon>Fungi</taxon>
        <taxon>Dikarya</taxon>
        <taxon>Basidiomycota</taxon>
        <taxon>Agaricomycotina</taxon>
        <taxon>Agaricomycetes</taxon>
        <taxon>Agaricomycetidae</taxon>
        <taxon>Agaricales</taxon>
        <taxon>Marasmiineae</taxon>
        <taxon>Mycenaceae</taxon>
        <taxon>Favolaschia</taxon>
    </lineage>
</organism>
<dbReference type="Pfam" id="PF18803">
    <property type="entry name" value="CxC2"/>
    <property type="match status" value="1"/>
</dbReference>
<accession>A0AAW0DM84</accession>
<feature type="compositionally biased region" description="Basic residues" evidence="1">
    <location>
        <begin position="920"/>
        <end position="939"/>
    </location>
</feature>
<keyword evidence="4" id="KW-1185">Reference proteome</keyword>
<dbReference type="PROSITE" id="PS01095">
    <property type="entry name" value="GH18_1"/>
    <property type="match status" value="1"/>
</dbReference>
<feature type="region of interest" description="Disordered" evidence="1">
    <location>
        <begin position="80"/>
        <end position="108"/>
    </location>
</feature>
<protein>
    <submittedName>
        <fullName evidence="3">CxC2 domain-containing protein</fullName>
    </submittedName>
</protein>
<name>A0AAW0DM84_9AGAR</name>
<feature type="domain" description="CxC2-like cysteine cluster KDZ transposase-associated" evidence="2">
    <location>
        <begin position="193"/>
        <end position="300"/>
    </location>
</feature>
<feature type="compositionally biased region" description="Acidic residues" evidence="1">
    <location>
        <begin position="84"/>
        <end position="96"/>
    </location>
</feature>
<dbReference type="InterPro" id="IPR001579">
    <property type="entry name" value="Glyco_hydro_18_chit_AS"/>
</dbReference>
<dbReference type="InterPro" id="IPR041457">
    <property type="entry name" value="CxC2_KDZ-assoc"/>
</dbReference>
<reference evidence="3 4" key="1">
    <citation type="journal article" date="2024" name="J Genomics">
        <title>Draft genome sequencing and assembly of Favolaschia claudopus CIRM-BRFM 2984 isolated from oak limbs.</title>
        <authorList>
            <person name="Navarro D."/>
            <person name="Drula E."/>
            <person name="Chaduli D."/>
            <person name="Cazenave R."/>
            <person name="Ahrendt S."/>
            <person name="Wang J."/>
            <person name="Lipzen A."/>
            <person name="Daum C."/>
            <person name="Barry K."/>
            <person name="Grigoriev I.V."/>
            <person name="Favel A."/>
            <person name="Rosso M.N."/>
            <person name="Martin F."/>
        </authorList>
    </citation>
    <scope>NUCLEOTIDE SEQUENCE [LARGE SCALE GENOMIC DNA]</scope>
    <source>
        <strain evidence="3 4">CIRM-BRFM 2984</strain>
    </source>
</reference>
<dbReference type="GO" id="GO:0004553">
    <property type="term" value="F:hydrolase activity, hydrolyzing O-glycosyl compounds"/>
    <property type="evidence" value="ECO:0007669"/>
    <property type="project" value="InterPro"/>
</dbReference>
<sequence>MDTLNVSPARPGRRFDRVNSFVEFESHANDTTYDTEFTPSKDGRRGHRVSVNVQTKRRKLHPSELEDAFGDWVPLHEGLNGLDLDGESGEGEEDGAAGEKRKRYDSSDDPMKVWRPLSGLFLDELLRREGLGGKSAAECSCCSSALDEGEAPVRCDECGDFVQCRACVVSRHELMPLHSVERWNGRFWVKSSLASLGCVYQLGHGGFRCPRPASHPREMVVLHFPNIFTIKYRYCGCDVSDHANNLQQLLRNGWYPATTVDPATCATIATLKIFRLLNVVGNLTVHDFIKTVERSSDAAGLHSVPDRYKSFGLISRQFVFLQRLMRAGRGHDERGVEGTKAGECALLCWACPHAGINLPEGWREVSPEFQFLFILIVAMDANFRLRNRLRHNEKDDPPLGSGWGYMVEEKKYREHLRGYVGEEDISTCVAFQALLQKDTRVTTGLRCSGVGGVVCARHEVVRPQGLGDLQKGERYANMDYILLSSVLGITAMYLAISYDIACQWRIKFPLRLKEMPEKLRLDLASITVLFALPVWHAAAHERTCQVQNSLSYTVGVGRTDGEGVERVWSRLNPLAWATREKGRGGRADAIEDEVDFLNFEKNINLGMTLPRKLVVAIDERDRQVAGFQQVDETLEEETREEWQSVIDCWQRDRTSKNPYAPAEESKEYSAAAIRVQLTQEELDEASAGAGEERLHATSMSTFLVAGLQLETDQLRIRRELKGRPLLVGDQSERVAQLRRSFFVKLARFRKVQGVYMPGAGEQLLEDEETRNPDLPPPLAEDVRIYLPSELPARRREVCAEKLREREARLRRGVLADSVAKLRRSLLAKHHLVDWREGAVGQRGTTRAATLVKRVEERIEWIAKGYKRSRDALVGLVGLGECDWRELRADDLRIEEELEDDTAARRRLGNVGSQTRERRISKAAGKRSKEKGKTKKKHKMSWIWTSGGGPGGDEEELRDAVRVEWSKAKARRDRWVEEVQLLREEMRRVLRFLAWRAGWWEERAVSGREVREDVREGVQAYAARQAAMTRQIARRFRSAWDTSASQAVRAAIAEDREIVEMIEAE</sequence>
<evidence type="ECO:0000256" key="1">
    <source>
        <dbReference type="SAM" id="MobiDB-lite"/>
    </source>
</evidence>
<dbReference type="PANTHER" id="PTHR33096:SF1">
    <property type="entry name" value="CXC1-LIKE CYSTEINE CLUSTER ASSOCIATED WITH KDZ TRANSPOSASES DOMAIN-CONTAINING PROTEIN"/>
    <property type="match status" value="1"/>
</dbReference>
<gene>
    <name evidence="3" type="ORF">R3P38DRAFT_2501414</name>
</gene>
<feature type="region of interest" description="Disordered" evidence="1">
    <location>
        <begin position="904"/>
        <end position="949"/>
    </location>
</feature>
<dbReference type="GO" id="GO:0005975">
    <property type="term" value="P:carbohydrate metabolic process"/>
    <property type="evidence" value="ECO:0007669"/>
    <property type="project" value="InterPro"/>
</dbReference>
<dbReference type="Proteomes" id="UP001362999">
    <property type="component" value="Unassembled WGS sequence"/>
</dbReference>
<evidence type="ECO:0000313" key="4">
    <source>
        <dbReference type="Proteomes" id="UP001362999"/>
    </source>
</evidence>
<dbReference type="InterPro" id="IPR040521">
    <property type="entry name" value="KDZ"/>
</dbReference>
<dbReference type="EMBL" id="JAWWNJ010000006">
    <property type="protein sequence ID" value="KAK7053871.1"/>
    <property type="molecule type" value="Genomic_DNA"/>
</dbReference>
<evidence type="ECO:0000313" key="3">
    <source>
        <dbReference type="EMBL" id="KAK7053871.1"/>
    </source>
</evidence>
<evidence type="ECO:0000259" key="2">
    <source>
        <dbReference type="Pfam" id="PF18803"/>
    </source>
</evidence>
<feature type="region of interest" description="Disordered" evidence="1">
    <location>
        <begin position="32"/>
        <end position="59"/>
    </location>
</feature>
<dbReference type="AlphaFoldDB" id="A0AAW0DM84"/>
<feature type="compositionally biased region" description="Basic and acidic residues" evidence="1">
    <location>
        <begin position="97"/>
        <end position="108"/>
    </location>
</feature>
<comment type="caution">
    <text evidence="3">The sequence shown here is derived from an EMBL/GenBank/DDBJ whole genome shotgun (WGS) entry which is preliminary data.</text>
</comment>
<dbReference type="Pfam" id="PF18758">
    <property type="entry name" value="KDZ"/>
    <property type="match status" value="1"/>
</dbReference>